<protein>
    <recommendedName>
        <fullName evidence="1">Reverse transcriptase domain-containing protein</fullName>
    </recommendedName>
</protein>
<name>A0A6D2J334_9BRAS</name>
<dbReference type="AlphaFoldDB" id="A0A6D2J334"/>
<dbReference type="OrthoDB" id="1108117at2759"/>
<reference evidence="2" key="1">
    <citation type="submission" date="2020-01" db="EMBL/GenBank/DDBJ databases">
        <authorList>
            <person name="Mishra B."/>
        </authorList>
    </citation>
    <scope>NUCLEOTIDE SEQUENCE [LARGE SCALE GENOMIC DNA]</scope>
</reference>
<dbReference type="InterPro" id="IPR000477">
    <property type="entry name" value="RT_dom"/>
</dbReference>
<organism evidence="2 3">
    <name type="scientific">Microthlaspi erraticum</name>
    <dbReference type="NCBI Taxonomy" id="1685480"/>
    <lineage>
        <taxon>Eukaryota</taxon>
        <taxon>Viridiplantae</taxon>
        <taxon>Streptophyta</taxon>
        <taxon>Embryophyta</taxon>
        <taxon>Tracheophyta</taxon>
        <taxon>Spermatophyta</taxon>
        <taxon>Magnoliopsida</taxon>
        <taxon>eudicotyledons</taxon>
        <taxon>Gunneridae</taxon>
        <taxon>Pentapetalae</taxon>
        <taxon>rosids</taxon>
        <taxon>malvids</taxon>
        <taxon>Brassicales</taxon>
        <taxon>Brassicaceae</taxon>
        <taxon>Coluteocarpeae</taxon>
        <taxon>Microthlaspi</taxon>
    </lineage>
</organism>
<comment type="caution">
    <text evidence="2">The sequence shown here is derived from an EMBL/GenBank/DDBJ whole genome shotgun (WGS) entry which is preliminary data.</text>
</comment>
<dbReference type="PANTHER" id="PTHR33116:SF78">
    <property type="entry name" value="OS12G0587133 PROTEIN"/>
    <property type="match status" value="1"/>
</dbReference>
<dbReference type="SUPFAM" id="SSF56672">
    <property type="entry name" value="DNA/RNA polymerases"/>
    <property type="match status" value="1"/>
</dbReference>
<sequence length="811" mass="91567">MEFMSVTMHWIKMNFCTKHSSTSIKIRKGNLEIKETVFSLPKNKAPGPDGFTVEFFTTSWDLVGRDLIEAVKFFFVNGSLSRQVNSTVISLIPKIPGASTLSDFRPISLCNTVYKVISKILASRLKLVTVNAVQRNQVGFVNGRLLCENVLLASELVTDFHKPGPITRGCLQIDITKAYDNVNWDFMVNILEALHLPQKFISWIRSCITSPHYSVALNGELVGFFPGKKGLRQGDPISSSLFVLAMDVLSKSLDEGALSGRFGPHPICLDPLITHLSFADDLLVFFDGKEESLEGIVDILRDFQKISGLTLSLRKTSLFLDGADFQFTQDLANKFGIRQGSLPVRYLGLPLLPKKLSLQDCQPLLDRVKSRIGSWMVRPLSFAGRLQLIKSVLNGIINFWASVFPLPKRCMEVIEKMLNAFLWSGTSNSAKGAKVSWEAACSSKKSGGLGLKRLIHVNQIFGLKLIWMLFVEQGSLWVAWIRAWVIKHRDFWSFDFRAIGSWIWRRLMKLRELARPYLFCQVVSGKSALFWIDDWTNLGPLIEITGANGPRIVGIPRSATVSQALANGAWSLPRGRNPILVLLRNCLPPPLVLSEEAIPDIYLWKNDQNSPPGKFSMARAWNSLHPSPPTVSWYNSVWFKNHIPKHAFIFWLTVQNRLVTRDRMRSWGLRVPEECLLCGSSIESRDHLFFRCTYSQTVWNSFFSHGSLIPPTDLDGTISWVCASFNSPNLKTICKLIAQAVVYFLWSERNVRLHSPSSKTSHTLTKEINLTLRAKLAGLDRAFQFTSTTPSLRSNSNESFLHTWFEFIQTS</sequence>
<dbReference type="InterPro" id="IPR026960">
    <property type="entry name" value="RVT-Znf"/>
</dbReference>
<feature type="domain" description="Reverse transcriptase" evidence="1">
    <location>
        <begin position="73"/>
        <end position="351"/>
    </location>
</feature>
<dbReference type="CDD" id="cd01650">
    <property type="entry name" value="RT_nLTR_like"/>
    <property type="match status" value="1"/>
</dbReference>
<dbReference type="PANTHER" id="PTHR33116">
    <property type="entry name" value="REVERSE TRANSCRIPTASE ZINC-BINDING DOMAIN-CONTAINING PROTEIN-RELATED-RELATED"/>
    <property type="match status" value="1"/>
</dbReference>
<evidence type="ECO:0000259" key="1">
    <source>
        <dbReference type="PROSITE" id="PS50878"/>
    </source>
</evidence>
<dbReference type="EMBL" id="CACVBM020001111">
    <property type="protein sequence ID" value="CAA7031764.1"/>
    <property type="molecule type" value="Genomic_DNA"/>
</dbReference>
<dbReference type="Proteomes" id="UP000467841">
    <property type="component" value="Unassembled WGS sequence"/>
</dbReference>
<gene>
    <name evidence="2" type="ORF">MERR_LOCUS18999</name>
</gene>
<keyword evidence="3" id="KW-1185">Reference proteome</keyword>
<dbReference type="Pfam" id="PF00078">
    <property type="entry name" value="RVT_1"/>
    <property type="match status" value="1"/>
</dbReference>
<evidence type="ECO:0000313" key="2">
    <source>
        <dbReference type="EMBL" id="CAA7031764.1"/>
    </source>
</evidence>
<dbReference type="PROSITE" id="PS50878">
    <property type="entry name" value="RT_POL"/>
    <property type="match status" value="1"/>
</dbReference>
<accession>A0A6D2J334</accession>
<evidence type="ECO:0000313" key="3">
    <source>
        <dbReference type="Proteomes" id="UP000467841"/>
    </source>
</evidence>
<dbReference type="InterPro" id="IPR043502">
    <property type="entry name" value="DNA/RNA_pol_sf"/>
</dbReference>
<dbReference type="Pfam" id="PF13966">
    <property type="entry name" value="zf-RVT"/>
    <property type="match status" value="1"/>
</dbReference>
<proteinExistence type="predicted"/>